<dbReference type="Proteomes" id="UP000787672">
    <property type="component" value="Unassembled WGS sequence"/>
</dbReference>
<organism evidence="1 2">
    <name type="scientific">Dysosmobacter acutus</name>
    <dbReference type="NCBI Taxonomy" id="2841504"/>
    <lineage>
        <taxon>Bacteria</taxon>
        <taxon>Bacillati</taxon>
        <taxon>Bacillota</taxon>
        <taxon>Clostridia</taxon>
        <taxon>Eubacteriales</taxon>
        <taxon>Oscillospiraceae</taxon>
        <taxon>Dysosmobacter</taxon>
    </lineage>
</organism>
<reference evidence="1 2" key="1">
    <citation type="submission" date="2021-06" db="EMBL/GenBank/DDBJ databases">
        <authorList>
            <person name="Sun Q."/>
            <person name="Li D."/>
        </authorList>
    </citation>
    <scope>NUCLEOTIDE SEQUENCE [LARGE SCALE GENOMIC DNA]</scope>
    <source>
        <strain evidence="1 2">MSJ-2</strain>
    </source>
</reference>
<comment type="caution">
    <text evidence="1">The sequence shown here is derived from an EMBL/GenBank/DDBJ whole genome shotgun (WGS) entry which is preliminary data.</text>
</comment>
<evidence type="ECO:0000313" key="2">
    <source>
        <dbReference type="Proteomes" id="UP000787672"/>
    </source>
</evidence>
<protein>
    <submittedName>
        <fullName evidence="1">Uncharacterized protein</fullName>
    </submittedName>
</protein>
<gene>
    <name evidence="1" type="ORF">KQI82_12355</name>
</gene>
<evidence type="ECO:0000313" key="1">
    <source>
        <dbReference type="EMBL" id="MBU5627701.1"/>
    </source>
</evidence>
<name>A0ABS6FDJ8_9FIRM</name>
<sequence>MSYTIQIPEITSADIVANPVSINISVKLSVSVIEKTITLEPMWYYSGELYGGEV</sequence>
<dbReference type="EMBL" id="JAHLQN010000001">
    <property type="protein sequence ID" value="MBU5627701.1"/>
    <property type="molecule type" value="Genomic_DNA"/>
</dbReference>
<dbReference type="RefSeq" id="WP_216633045.1">
    <property type="nucleotide sequence ID" value="NZ_JAHLQN010000001.1"/>
</dbReference>
<proteinExistence type="predicted"/>
<keyword evidence="2" id="KW-1185">Reference proteome</keyword>
<accession>A0ABS6FDJ8</accession>